<comment type="caution">
    <text evidence="2">The sequence shown here is derived from an EMBL/GenBank/DDBJ whole genome shotgun (WGS) entry which is preliminary data.</text>
</comment>
<dbReference type="RefSeq" id="XP_007737342.1">
    <property type="nucleotide sequence ID" value="XM_007739152.1"/>
</dbReference>
<dbReference type="GO" id="GO:0070449">
    <property type="term" value="C:elongin complex"/>
    <property type="evidence" value="ECO:0007669"/>
    <property type="project" value="InterPro"/>
</dbReference>
<feature type="compositionally biased region" description="Basic and acidic residues" evidence="1">
    <location>
        <begin position="298"/>
        <end position="319"/>
    </location>
</feature>
<dbReference type="AlphaFoldDB" id="W9XBQ4"/>
<feature type="compositionally biased region" description="Polar residues" evidence="1">
    <location>
        <begin position="259"/>
        <end position="273"/>
    </location>
</feature>
<reference evidence="2 3" key="1">
    <citation type="submission" date="2013-03" db="EMBL/GenBank/DDBJ databases">
        <title>The Genome Sequence of Capronia epimyces CBS 606.96.</title>
        <authorList>
            <consortium name="The Broad Institute Genomics Platform"/>
            <person name="Cuomo C."/>
            <person name="de Hoog S."/>
            <person name="Gorbushina A."/>
            <person name="Walker B."/>
            <person name="Young S.K."/>
            <person name="Zeng Q."/>
            <person name="Gargeya S."/>
            <person name="Fitzgerald M."/>
            <person name="Haas B."/>
            <person name="Abouelleil A."/>
            <person name="Allen A.W."/>
            <person name="Alvarado L."/>
            <person name="Arachchi H.M."/>
            <person name="Berlin A.M."/>
            <person name="Chapman S.B."/>
            <person name="Gainer-Dewar J."/>
            <person name="Goldberg J."/>
            <person name="Griggs A."/>
            <person name="Gujja S."/>
            <person name="Hansen M."/>
            <person name="Howarth C."/>
            <person name="Imamovic A."/>
            <person name="Ireland A."/>
            <person name="Larimer J."/>
            <person name="McCowan C."/>
            <person name="Murphy C."/>
            <person name="Pearson M."/>
            <person name="Poon T.W."/>
            <person name="Priest M."/>
            <person name="Roberts A."/>
            <person name="Saif S."/>
            <person name="Shea T."/>
            <person name="Sisk P."/>
            <person name="Sykes S."/>
            <person name="Wortman J."/>
            <person name="Nusbaum C."/>
            <person name="Birren B."/>
        </authorList>
    </citation>
    <scope>NUCLEOTIDE SEQUENCE [LARGE SCALE GENOMIC DNA]</scope>
    <source>
        <strain evidence="2 3">CBS 606.96</strain>
    </source>
</reference>
<dbReference type="STRING" id="1182542.W9XBQ4"/>
<dbReference type="EMBL" id="AMGY01000009">
    <property type="protein sequence ID" value="EXJ77897.1"/>
    <property type="molecule type" value="Genomic_DNA"/>
</dbReference>
<dbReference type="InterPro" id="IPR010684">
    <property type="entry name" value="RNA_pol_II_trans_fac_SIII_A"/>
</dbReference>
<evidence type="ECO:0000313" key="3">
    <source>
        <dbReference type="Proteomes" id="UP000019478"/>
    </source>
</evidence>
<organism evidence="2 3">
    <name type="scientific">Capronia epimyces CBS 606.96</name>
    <dbReference type="NCBI Taxonomy" id="1182542"/>
    <lineage>
        <taxon>Eukaryota</taxon>
        <taxon>Fungi</taxon>
        <taxon>Dikarya</taxon>
        <taxon>Ascomycota</taxon>
        <taxon>Pezizomycotina</taxon>
        <taxon>Eurotiomycetes</taxon>
        <taxon>Chaetothyriomycetidae</taxon>
        <taxon>Chaetothyriales</taxon>
        <taxon>Herpotrichiellaceae</taxon>
        <taxon>Capronia</taxon>
    </lineage>
</organism>
<feature type="compositionally biased region" description="Low complexity" evidence="1">
    <location>
        <begin position="323"/>
        <end position="332"/>
    </location>
</feature>
<dbReference type="Gene3D" id="6.10.250.3180">
    <property type="match status" value="1"/>
</dbReference>
<gene>
    <name evidence="2" type="ORF">A1O3_09056</name>
</gene>
<protein>
    <recommendedName>
        <fullName evidence="4">Elongin-A</fullName>
    </recommendedName>
</protein>
<proteinExistence type="predicted"/>
<dbReference type="eggNOG" id="ENOG502SF7P">
    <property type="taxonomic scope" value="Eukaryota"/>
</dbReference>
<dbReference type="Proteomes" id="UP000019478">
    <property type="component" value="Unassembled WGS sequence"/>
</dbReference>
<name>W9XBQ4_9EURO</name>
<dbReference type="PANTHER" id="PTHR15141">
    <property type="entry name" value="TRANSCRIPTION ELONGATION FACTOR B POLYPEPTIDE 3"/>
    <property type="match status" value="1"/>
</dbReference>
<evidence type="ECO:0008006" key="4">
    <source>
        <dbReference type="Google" id="ProtNLM"/>
    </source>
</evidence>
<dbReference type="GO" id="GO:0006368">
    <property type="term" value="P:transcription elongation by RNA polymerase II"/>
    <property type="evidence" value="ECO:0007669"/>
    <property type="project" value="InterPro"/>
</dbReference>
<keyword evidence="3" id="KW-1185">Reference proteome</keyword>
<dbReference type="OrthoDB" id="21513at2759"/>
<dbReference type="Pfam" id="PF06881">
    <property type="entry name" value="Elongin_A"/>
    <property type="match status" value="1"/>
</dbReference>
<accession>W9XBQ4</accession>
<dbReference type="PANTHER" id="PTHR15141:SF76">
    <property type="entry name" value="TRANSCRIPTION ELONGATION FACTOR B POLYPEPTIDE 3"/>
    <property type="match status" value="1"/>
</dbReference>
<dbReference type="HOGENOM" id="CLU_048904_1_1_1"/>
<evidence type="ECO:0000256" key="1">
    <source>
        <dbReference type="SAM" id="MobiDB-lite"/>
    </source>
</evidence>
<dbReference type="InterPro" id="IPR051870">
    <property type="entry name" value="Elongin-A_domain"/>
</dbReference>
<feature type="compositionally biased region" description="Basic and acidic residues" evidence="1">
    <location>
        <begin position="170"/>
        <end position="185"/>
    </location>
</feature>
<sequence>MPADTLFNMARRACIRCSGRITDIGDLDYELVRPVLLKIESPEKLHQIERASPQIIGKDAELWMTFIKRDIADWHLKPHEPKDPKNWYKVYCKLKEDARLAAIADEAMLKVALASIKNEKEQNVTQIASRVNLPASKRARINYNYISGRTGSKGAHKMTMLEKIKKEARDAKASRMNRPMHELPKRATTVTRPPQQFVDDLKQKAATPVSPALIRNPGPIRTSRPPLHAPKPGPAELDASYDLTRDREARLRALKSGRAASNPTASLPGSTARNPPVPATRSDPQIQARLTLDFLETPDEHDVEPPRKLLKVNEDDRPRSGSPMRLNPQPQRLQRKLPPSPFMSTPRKMAKRPGIS</sequence>
<evidence type="ECO:0000313" key="2">
    <source>
        <dbReference type="EMBL" id="EXJ77897.1"/>
    </source>
</evidence>
<feature type="region of interest" description="Disordered" evidence="1">
    <location>
        <begin position="170"/>
        <end position="356"/>
    </location>
</feature>
<dbReference type="GeneID" id="19173142"/>